<evidence type="ECO:0000313" key="3">
    <source>
        <dbReference type="Proteomes" id="UP000635853"/>
    </source>
</evidence>
<gene>
    <name evidence="2" type="ORF">JMJ92_05425</name>
</gene>
<comment type="caution">
    <text evidence="2">The sequence shown here is derived from an EMBL/GenBank/DDBJ whole genome shotgun (WGS) entry which is preliminary data.</text>
</comment>
<organism evidence="2 3">
    <name type="scientific">Rhodovulum visakhapatnamense</name>
    <dbReference type="NCBI Taxonomy" id="364297"/>
    <lineage>
        <taxon>Bacteria</taxon>
        <taxon>Pseudomonadati</taxon>
        <taxon>Pseudomonadota</taxon>
        <taxon>Alphaproteobacteria</taxon>
        <taxon>Rhodobacterales</taxon>
        <taxon>Paracoccaceae</taxon>
        <taxon>Rhodovulum</taxon>
    </lineage>
</organism>
<keyword evidence="3" id="KW-1185">Reference proteome</keyword>
<accession>A0ABS1RD71</accession>
<evidence type="ECO:0000313" key="2">
    <source>
        <dbReference type="EMBL" id="MBL3577601.1"/>
    </source>
</evidence>
<proteinExistence type="predicted"/>
<reference evidence="3" key="1">
    <citation type="submission" date="2021-01" db="EMBL/GenBank/DDBJ databases">
        <title>Draft genomes of Rhodovulum sulfidophilum.</title>
        <authorList>
            <person name="Guzman M.S."/>
        </authorList>
    </citation>
    <scope>NUCLEOTIDE SEQUENCE [LARGE SCALE GENOMIC DNA]</scope>
    <source>
        <strain evidence="3">AB19</strain>
    </source>
</reference>
<name>A0ABS1RD71_9RHOB</name>
<feature type="compositionally biased region" description="Basic and acidic residues" evidence="1">
    <location>
        <begin position="1"/>
        <end position="13"/>
    </location>
</feature>
<protein>
    <submittedName>
        <fullName evidence="2">Uncharacterized protein</fullName>
    </submittedName>
</protein>
<evidence type="ECO:0000256" key="1">
    <source>
        <dbReference type="SAM" id="MobiDB-lite"/>
    </source>
</evidence>
<sequence length="60" mass="7176">MMPQVRRDEDREATPWQAHALDRRGAKEYPNGMKRVFDMDDRARLPWRFFGATRSVLARL</sequence>
<dbReference type="EMBL" id="JAESIL010000016">
    <property type="protein sequence ID" value="MBL3577601.1"/>
    <property type="molecule type" value="Genomic_DNA"/>
</dbReference>
<dbReference type="Proteomes" id="UP000635853">
    <property type="component" value="Unassembled WGS sequence"/>
</dbReference>
<feature type="region of interest" description="Disordered" evidence="1">
    <location>
        <begin position="1"/>
        <end position="25"/>
    </location>
</feature>